<dbReference type="PANTHER" id="PTHR37810:SF5">
    <property type="entry name" value="IMMUNITY PROTEIN SDPI"/>
    <property type="match status" value="1"/>
</dbReference>
<dbReference type="Proteomes" id="UP000199656">
    <property type="component" value="Unassembled WGS sequence"/>
</dbReference>
<feature type="transmembrane region" description="Helical" evidence="1">
    <location>
        <begin position="50"/>
        <end position="70"/>
    </location>
</feature>
<accession>A0A1H4A4F8</accession>
<keyword evidence="1" id="KW-0812">Transmembrane</keyword>
<sequence>MKPKDLPKELLILAMLLIPMVYLAIVYKSLPEDIPSSFNPSGVGGKSDFLLLMIFLFFTNALIYFLFRYVPQTSVIADNTAAAAARHREYYNIRFLIHIYQLIFTCVIIFMVSQGQPFAMERWAFVGVGVLLTGIGVYLRNLQPNNYVGVRTPYTLQSPEIWTEVHKMASTLWVCVGVAIIVAGFFLSLIAGVFIIFFAAIILAALPYIYSFRLYNQDKG</sequence>
<evidence type="ECO:0000313" key="2">
    <source>
        <dbReference type="EMBL" id="SEA30855.1"/>
    </source>
</evidence>
<name>A0A1H4A4F8_9BACT</name>
<dbReference type="EMBL" id="FNRL01000005">
    <property type="protein sequence ID" value="SEA30855.1"/>
    <property type="molecule type" value="Genomic_DNA"/>
</dbReference>
<gene>
    <name evidence="2" type="ORF">SAMN05660909_01472</name>
</gene>
<evidence type="ECO:0000256" key="1">
    <source>
        <dbReference type="SAM" id="Phobius"/>
    </source>
</evidence>
<evidence type="ECO:0000313" key="3">
    <source>
        <dbReference type="Proteomes" id="UP000199656"/>
    </source>
</evidence>
<organism evidence="2 3">
    <name type="scientific">Chitinophaga terrae</name>
    <name type="common">ex Kim and Jung 2007</name>
    <dbReference type="NCBI Taxonomy" id="408074"/>
    <lineage>
        <taxon>Bacteria</taxon>
        <taxon>Pseudomonadati</taxon>
        <taxon>Bacteroidota</taxon>
        <taxon>Chitinophagia</taxon>
        <taxon>Chitinophagales</taxon>
        <taxon>Chitinophagaceae</taxon>
        <taxon>Chitinophaga</taxon>
    </lineage>
</organism>
<feature type="transmembrane region" description="Helical" evidence="1">
    <location>
        <begin position="91"/>
        <end position="111"/>
    </location>
</feature>
<dbReference type="GO" id="GO:0009636">
    <property type="term" value="P:response to toxic substance"/>
    <property type="evidence" value="ECO:0007669"/>
    <property type="project" value="TreeGrafter"/>
</dbReference>
<feature type="transmembrane region" description="Helical" evidence="1">
    <location>
        <begin position="12"/>
        <end position="30"/>
    </location>
</feature>
<keyword evidence="1" id="KW-0472">Membrane</keyword>
<dbReference type="STRING" id="408074.SAMN05660909_01472"/>
<dbReference type="OrthoDB" id="9808690at2"/>
<dbReference type="Pfam" id="PF13630">
    <property type="entry name" value="SdpI"/>
    <property type="match status" value="1"/>
</dbReference>
<dbReference type="PIRSF" id="PIRSF038959">
    <property type="entry name" value="SdpI"/>
    <property type="match status" value="1"/>
</dbReference>
<protein>
    <submittedName>
        <fullName evidence="2">Uncharacterized membrane protein</fullName>
    </submittedName>
</protein>
<dbReference type="RefSeq" id="WP_089760163.1">
    <property type="nucleotide sequence ID" value="NZ_BKAT01000013.1"/>
</dbReference>
<dbReference type="PANTHER" id="PTHR37810">
    <property type="entry name" value="IMMUNITY PROTEIN SDPI"/>
    <property type="match status" value="1"/>
</dbReference>
<proteinExistence type="predicted"/>
<keyword evidence="3" id="KW-1185">Reference proteome</keyword>
<dbReference type="InterPro" id="IPR025962">
    <property type="entry name" value="SdpI/YhfL"/>
</dbReference>
<feature type="transmembrane region" description="Helical" evidence="1">
    <location>
        <begin position="193"/>
        <end position="210"/>
    </location>
</feature>
<feature type="transmembrane region" description="Helical" evidence="1">
    <location>
        <begin position="168"/>
        <end position="187"/>
    </location>
</feature>
<dbReference type="AlphaFoldDB" id="A0A1H4A4F8"/>
<feature type="transmembrane region" description="Helical" evidence="1">
    <location>
        <begin position="123"/>
        <end position="139"/>
    </location>
</feature>
<dbReference type="InterPro" id="IPR026272">
    <property type="entry name" value="SdpI"/>
</dbReference>
<keyword evidence="1" id="KW-1133">Transmembrane helix</keyword>
<reference evidence="3" key="1">
    <citation type="submission" date="2016-10" db="EMBL/GenBank/DDBJ databases">
        <authorList>
            <person name="Varghese N."/>
            <person name="Submissions S."/>
        </authorList>
    </citation>
    <scope>NUCLEOTIDE SEQUENCE [LARGE SCALE GENOMIC DNA]</scope>
    <source>
        <strain evidence="3">DSM 23920</strain>
    </source>
</reference>